<dbReference type="Proteomes" id="UP000499080">
    <property type="component" value="Unassembled WGS sequence"/>
</dbReference>
<proteinExistence type="predicted"/>
<sequence length="107" mass="12637">MGLMVPNKAKVMDLRALIESIDVYKDYIEFVRNLIDNILEEKRKKLERDKQKEKLESKRDRRECEIELEKIKLAQFEKLLEIANSRENLASLSQTTEIREPGSLTDN</sequence>
<gene>
    <name evidence="2" type="ORF">AVEN_73696_1</name>
</gene>
<accession>A0A4Y2HQ75</accession>
<evidence type="ECO:0000313" key="2">
    <source>
        <dbReference type="EMBL" id="GBM67564.1"/>
    </source>
</evidence>
<comment type="caution">
    <text evidence="2">The sequence shown here is derived from an EMBL/GenBank/DDBJ whole genome shotgun (WGS) entry which is preliminary data.</text>
</comment>
<evidence type="ECO:0000256" key="1">
    <source>
        <dbReference type="SAM" id="Coils"/>
    </source>
</evidence>
<keyword evidence="3" id="KW-1185">Reference proteome</keyword>
<name>A0A4Y2HQ75_ARAVE</name>
<dbReference type="AlphaFoldDB" id="A0A4Y2HQ75"/>
<organism evidence="2 3">
    <name type="scientific">Araneus ventricosus</name>
    <name type="common">Orbweaver spider</name>
    <name type="synonym">Epeira ventricosa</name>
    <dbReference type="NCBI Taxonomy" id="182803"/>
    <lineage>
        <taxon>Eukaryota</taxon>
        <taxon>Metazoa</taxon>
        <taxon>Ecdysozoa</taxon>
        <taxon>Arthropoda</taxon>
        <taxon>Chelicerata</taxon>
        <taxon>Arachnida</taxon>
        <taxon>Araneae</taxon>
        <taxon>Araneomorphae</taxon>
        <taxon>Entelegynae</taxon>
        <taxon>Araneoidea</taxon>
        <taxon>Araneidae</taxon>
        <taxon>Araneus</taxon>
    </lineage>
</organism>
<dbReference type="EMBL" id="BGPR01002090">
    <property type="protein sequence ID" value="GBM67564.1"/>
    <property type="molecule type" value="Genomic_DNA"/>
</dbReference>
<evidence type="ECO:0000313" key="3">
    <source>
        <dbReference type="Proteomes" id="UP000499080"/>
    </source>
</evidence>
<reference evidence="2 3" key="1">
    <citation type="journal article" date="2019" name="Sci. Rep.">
        <title>Orb-weaving spider Araneus ventricosus genome elucidates the spidroin gene catalogue.</title>
        <authorList>
            <person name="Kono N."/>
            <person name="Nakamura H."/>
            <person name="Ohtoshi R."/>
            <person name="Moran D.A.P."/>
            <person name="Shinohara A."/>
            <person name="Yoshida Y."/>
            <person name="Fujiwara M."/>
            <person name="Mori M."/>
            <person name="Tomita M."/>
            <person name="Arakawa K."/>
        </authorList>
    </citation>
    <scope>NUCLEOTIDE SEQUENCE [LARGE SCALE GENOMIC DNA]</scope>
</reference>
<keyword evidence="1" id="KW-0175">Coiled coil</keyword>
<protein>
    <submittedName>
        <fullName evidence="2">Uncharacterized protein</fullName>
    </submittedName>
</protein>
<feature type="coiled-coil region" evidence="1">
    <location>
        <begin position="36"/>
        <end position="72"/>
    </location>
</feature>